<dbReference type="OrthoDB" id="191686at2759"/>
<dbReference type="InterPro" id="IPR018247">
    <property type="entry name" value="EF_Hand_1_Ca_BS"/>
</dbReference>
<protein>
    <recommendedName>
        <fullName evidence="8">EF-hand domain-containing protein</fullName>
    </recommendedName>
</protein>
<dbReference type="SUPFAM" id="SSF47473">
    <property type="entry name" value="EF-hand"/>
    <property type="match status" value="1"/>
</dbReference>
<dbReference type="Pfam" id="PF00036">
    <property type="entry name" value="EF-hand_1"/>
    <property type="match status" value="1"/>
</dbReference>
<dbReference type="OMA" id="VFHAFDI"/>
<proteinExistence type="inferred from homology"/>
<keyword evidence="10" id="KW-1185">Reference proteome</keyword>
<evidence type="ECO:0000256" key="6">
    <source>
        <dbReference type="ARBA" id="ARBA00023288"/>
    </source>
</evidence>
<organism evidence="9 10">
    <name type="scientific">Magallana gigas</name>
    <name type="common">Pacific oyster</name>
    <name type="synonym">Crassostrea gigas</name>
    <dbReference type="NCBI Taxonomy" id="29159"/>
    <lineage>
        <taxon>Eukaryota</taxon>
        <taxon>Metazoa</taxon>
        <taxon>Spiralia</taxon>
        <taxon>Lophotrochozoa</taxon>
        <taxon>Mollusca</taxon>
        <taxon>Bivalvia</taxon>
        <taxon>Autobranchia</taxon>
        <taxon>Pteriomorphia</taxon>
        <taxon>Ostreida</taxon>
        <taxon>Ostreoidea</taxon>
        <taxon>Ostreidae</taxon>
        <taxon>Magallana</taxon>
    </lineage>
</organism>
<feature type="domain" description="EF-hand" evidence="8">
    <location>
        <begin position="143"/>
        <end position="178"/>
    </location>
</feature>
<feature type="domain" description="EF-hand" evidence="8">
    <location>
        <begin position="60"/>
        <end position="95"/>
    </location>
</feature>
<evidence type="ECO:0000256" key="2">
    <source>
        <dbReference type="ARBA" id="ARBA00022707"/>
    </source>
</evidence>
<dbReference type="PANTHER" id="PTHR23055:SF178">
    <property type="entry name" value="NEUROCALCIN HOMOLOG"/>
    <property type="match status" value="1"/>
</dbReference>
<dbReference type="EnsemblMetazoa" id="G896.3">
    <property type="protein sequence ID" value="G896.3:cds"/>
    <property type="gene ID" value="G896"/>
</dbReference>
<name>A0A8W8NR87_MAGGI</name>
<feature type="domain" description="EF-hand" evidence="8">
    <location>
        <begin position="96"/>
        <end position="131"/>
    </location>
</feature>
<dbReference type="FunFam" id="1.10.238.10:FF:000009">
    <property type="entry name" value="Visinin-like protein 1"/>
    <property type="match status" value="1"/>
</dbReference>
<dbReference type="PRINTS" id="PR00450">
    <property type="entry name" value="RECOVERIN"/>
</dbReference>
<dbReference type="GO" id="GO:0005509">
    <property type="term" value="F:calcium ion binding"/>
    <property type="evidence" value="ECO:0007669"/>
    <property type="project" value="InterPro"/>
</dbReference>
<evidence type="ECO:0000259" key="8">
    <source>
        <dbReference type="PROSITE" id="PS50222"/>
    </source>
</evidence>
<feature type="region of interest" description="Disordered" evidence="7">
    <location>
        <begin position="1"/>
        <end position="20"/>
    </location>
</feature>
<dbReference type="PROSITE" id="PS00018">
    <property type="entry name" value="EF_HAND_1"/>
    <property type="match status" value="2"/>
</dbReference>
<evidence type="ECO:0000256" key="3">
    <source>
        <dbReference type="ARBA" id="ARBA00022723"/>
    </source>
</evidence>
<dbReference type="Pfam" id="PF13499">
    <property type="entry name" value="EF-hand_7"/>
    <property type="match status" value="1"/>
</dbReference>
<evidence type="ECO:0000256" key="1">
    <source>
        <dbReference type="ARBA" id="ARBA00006049"/>
    </source>
</evidence>
<comment type="similarity">
    <text evidence="1">Belongs to the recoverin family.</text>
</comment>
<dbReference type="PANTHER" id="PTHR23055">
    <property type="entry name" value="CALCIUM BINDING PROTEINS"/>
    <property type="match status" value="1"/>
</dbReference>
<dbReference type="AlphaFoldDB" id="A0A8W8NR87"/>
<keyword evidence="5" id="KW-0106">Calcium</keyword>
<keyword evidence="6" id="KW-0449">Lipoprotein</keyword>
<dbReference type="InterPro" id="IPR002048">
    <property type="entry name" value="EF_hand_dom"/>
</dbReference>
<keyword evidence="4" id="KW-0677">Repeat</keyword>
<evidence type="ECO:0000313" key="10">
    <source>
        <dbReference type="Proteomes" id="UP000005408"/>
    </source>
</evidence>
<evidence type="ECO:0000313" key="9">
    <source>
        <dbReference type="EnsemblMetazoa" id="G896.2:cds"/>
    </source>
</evidence>
<dbReference type="EnsemblMetazoa" id="G896.4">
    <property type="protein sequence ID" value="G896.4:cds"/>
    <property type="gene ID" value="G896"/>
</dbReference>
<dbReference type="PROSITE" id="PS50222">
    <property type="entry name" value="EF_HAND_2"/>
    <property type="match status" value="3"/>
</dbReference>
<evidence type="ECO:0000256" key="4">
    <source>
        <dbReference type="ARBA" id="ARBA00022737"/>
    </source>
</evidence>
<evidence type="ECO:0000256" key="5">
    <source>
        <dbReference type="ARBA" id="ARBA00022837"/>
    </source>
</evidence>
<evidence type="ECO:0000256" key="7">
    <source>
        <dbReference type="SAM" id="MobiDB-lite"/>
    </source>
</evidence>
<dbReference type="InterPro" id="IPR028846">
    <property type="entry name" value="Recoverin"/>
</dbReference>
<reference evidence="9" key="1">
    <citation type="submission" date="2022-08" db="UniProtKB">
        <authorList>
            <consortium name="EnsemblMetazoa"/>
        </authorList>
    </citation>
    <scope>IDENTIFICATION</scope>
    <source>
        <strain evidence="9">05x7-T-G4-1.051#20</strain>
    </source>
</reference>
<dbReference type="EnsemblMetazoa" id="G896.2">
    <property type="protein sequence ID" value="G896.2:cds"/>
    <property type="gene ID" value="G896"/>
</dbReference>
<sequence length="195" mass="22668">MGKQNSKLQPGTIEELSKQTEFSEEEIRQWYKDFVHDFPKGYVKLDEFERMYEGFFPNGDASKFAKHVFHAFDVDGDGHIDFREFVCGLNATLRGSIEQKLQWAFRVYDIHEDGYISKEEMKDIISAIHKVTGSKRDTGSEMTLRQEIEEVFQRMDKNADQRISLREFLESAAKDPGLVNLLELHQTTDTCQSTQ</sequence>
<keyword evidence="3" id="KW-0479">Metal-binding</keyword>
<dbReference type="Proteomes" id="UP000005408">
    <property type="component" value="Unassembled WGS sequence"/>
</dbReference>
<dbReference type="EnsemblMetazoa" id="G896.5">
    <property type="protein sequence ID" value="G896.5:cds"/>
    <property type="gene ID" value="G896"/>
</dbReference>
<dbReference type="SMART" id="SM00054">
    <property type="entry name" value="EFh"/>
    <property type="match status" value="3"/>
</dbReference>
<dbReference type="InterPro" id="IPR011992">
    <property type="entry name" value="EF-hand-dom_pair"/>
</dbReference>
<keyword evidence="2" id="KW-0519">Myristate</keyword>
<dbReference type="Gene3D" id="1.10.238.10">
    <property type="entry name" value="EF-hand"/>
    <property type="match status" value="1"/>
</dbReference>
<dbReference type="CDD" id="cd00051">
    <property type="entry name" value="EFh"/>
    <property type="match status" value="2"/>
</dbReference>
<accession>A0A8W8NR87</accession>